<dbReference type="AlphaFoldDB" id="A0A1F6AG65"/>
<organism evidence="2 3">
    <name type="scientific">Candidatus Gottesmanbacteria bacterium RIFCSPLOWO2_01_FULL_43_11b</name>
    <dbReference type="NCBI Taxonomy" id="1798392"/>
    <lineage>
        <taxon>Bacteria</taxon>
        <taxon>Candidatus Gottesmaniibacteriota</taxon>
    </lineage>
</organism>
<reference evidence="2 3" key="1">
    <citation type="journal article" date="2016" name="Nat. Commun.">
        <title>Thousands of microbial genomes shed light on interconnected biogeochemical processes in an aquifer system.</title>
        <authorList>
            <person name="Anantharaman K."/>
            <person name="Brown C.T."/>
            <person name="Hug L.A."/>
            <person name="Sharon I."/>
            <person name="Castelle C.J."/>
            <person name="Probst A.J."/>
            <person name="Thomas B.C."/>
            <person name="Singh A."/>
            <person name="Wilkins M.J."/>
            <person name="Karaoz U."/>
            <person name="Brodie E.L."/>
            <person name="Williams K.H."/>
            <person name="Hubbard S.S."/>
            <person name="Banfield J.F."/>
        </authorList>
    </citation>
    <scope>NUCLEOTIDE SEQUENCE [LARGE SCALE GENOMIC DNA]</scope>
</reference>
<feature type="transmembrane region" description="Helical" evidence="1">
    <location>
        <begin position="6"/>
        <end position="26"/>
    </location>
</feature>
<comment type="caution">
    <text evidence="2">The sequence shown here is derived from an EMBL/GenBank/DDBJ whole genome shotgun (WGS) entry which is preliminary data.</text>
</comment>
<evidence type="ECO:0008006" key="4">
    <source>
        <dbReference type="Google" id="ProtNLM"/>
    </source>
</evidence>
<dbReference type="STRING" id="1798392.A3A79_00710"/>
<sequence>MNRDAIIATIIGFGIGLGITGIFLFGPKLIKYLPNMPTISFPKKAPLPTPTPPNLSLTIDAPIAESIEASNSVLVSGSAPKDSLLILEGPLEEIVLKPNGDGKYAGKVTILEGKNELFVTSYVGGTPSSQSVVVYYTPEKF</sequence>
<keyword evidence="1" id="KW-1133">Transmembrane helix</keyword>
<evidence type="ECO:0000313" key="2">
    <source>
        <dbReference type="EMBL" id="OGG23714.1"/>
    </source>
</evidence>
<protein>
    <recommendedName>
        <fullName evidence="4">Bacterial Ig domain-containing protein</fullName>
    </recommendedName>
</protein>
<dbReference type="Proteomes" id="UP000178759">
    <property type="component" value="Unassembled WGS sequence"/>
</dbReference>
<keyword evidence="1" id="KW-0472">Membrane</keyword>
<name>A0A1F6AG65_9BACT</name>
<evidence type="ECO:0000313" key="3">
    <source>
        <dbReference type="Proteomes" id="UP000178759"/>
    </source>
</evidence>
<dbReference type="EMBL" id="MFJV01000001">
    <property type="protein sequence ID" value="OGG23714.1"/>
    <property type="molecule type" value="Genomic_DNA"/>
</dbReference>
<proteinExistence type="predicted"/>
<evidence type="ECO:0000256" key="1">
    <source>
        <dbReference type="SAM" id="Phobius"/>
    </source>
</evidence>
<keyword evidence="1" id="KW-0812">Transmembrane</keyword>
<accession>A0A1F6AG65</accession>
<gene>
    <name evidence="2" type="ORF">A3A79_00710</name>
</gene>